<feature type="compositionally biased region" description="Polar residues" evidence="3">
    <location>
        <begin position="278"/>
        <end position="287"/>
    </location>
</feature>
<evidence type="ECO:0000256" key="1">
    <source>
        <dbReference type="ARBA" id="ARBA00022884"/>
    </source>
</evidence>
<keyword evidence="1 2" id="KW-0694">RNA-binding</keyword>
<dbReference type="PANTHER" id="PTHR21245">
    <property type="entry name" value="HETEROGENEOUS NUCLEAR RIBONUCLEOPROTEIN"/>
    <property type="match status" value="1"/>
</dbReference>
<dbReference type="SMART" id="SM00360">
    <property type="entry name" value="RRM"/>
    <property type="match status" value="1"/>
</dbReference>
<name>A0A0X3PJG5_SCHSO</name>
<dbReference type="EMBL" id="GEEE01011242">
    <property type="protein sequence ID" value="JAP51983.1"/>
    <property type="molecule type" value="Transcribed_RNA"/>
</dbReference>
<feature type="region of interest" description="Disordered" evidence="3">
    <location>
        <begin position="261"/>
        <end position="287"/>
    </location>
</feature>
<evidence type="ECO:0000256" key="3">
    <source>
        <dbReference type="SAM" id="MobiDB-lite"/>
    </source>
</evidence>
<dbReference type="Pfam" id="PF00076">
    <property type="entry name" value="RRM_1"/>
    <property type="match status" value="1"/>
</dbReference>
<dbReference type="Gene3D" id="3.30.70.330">
    <property type="match status" value="1"/>
</dbReference>
<dbReference type="AlphaFoldDB" id="A0A0X3PJG5"/>
<dbReference type="InterPro" id="IPR000504">
    <property type="entry name" value="RRM_dom"/>
</dbReference>
<evidence type="ECO:0000256" key="2">
    <source>
        <dbReference type="PROSITE-ProRule" id="PRU00176"/>
    </source>
</evidence>
<sequence length="287" mass="31951">MISLRTMLDTSTDPNRIWLGNLPPRTTEYFILKLVKQFGELADFTFPVHKVGPQKGATTGYCFVTFKTREAAQLGLRRLNGLRIGDHTLSARLAKPSKEETLLAQSSLAEAQRQKIEDETKKREEELARILMDKSTTATYISKKIDEPLSTPLNKVSRPKVMTVTATPIPDLYGKLGQISAKPLKSGSSSACSPGSQPQSTSNNLTISRIEATLRRLEREDATTVQPAILRSLTSGVREDSLKPHPALTGVLTMHRDIRPNTKSHRYRPYGGQKRDTWQNAHSGRCL</sequence>
<gene>
    <name evidence="5" type="primary">RBM18</name>
    <name evidence="5" type="ORF">TR118946</name>
</gene>
<protein>
    <submittedName>
        <fullName evidence="5">Putative RNA-binding protein 18</fullName>
    </submittedName>
</protein>
<accession>A0A0X3PJG5</accession>
<organism evidence="5">
    <name type="scientific">Schistocephalus solidus</name>
    <name type="common">Tapeworm</name>
    <dbReference type="NCBI Taxonomy" id="70667"/>
    <lineage>
        <taxon>Eukaryota</taxon>
        <taxon>Metazoa</taxon>
        <taxon>Spiralia</taxon>
        <taxon>Lophotrochozoa</taxon>
        <taxon>Platyhelminthes</taxon>
        <taxon>Cestoda</taxon>
        <taxon>Eucestoda</taxon>
        <taxon>Diphyllobothriidea</taxon>
        <taxon>Diphyllobothriidae</taxon>
        <taxon>Schistocephalus</taxon>
    </lineage>
</organism>
<proteinExistence type="predicted"/>
<evidence type="ECO:0000259" key="4">
    <source>
        <dbReference type="PROSITE" id="PS50102"/>
    </source>
</evidence>
<dbReference type="SUPFAM" id="SSF54928">
    <property type="entry name" value="RNA-binding domain, RBD"/>
    <property type="match status" value="1"/>
</dbReference>
<feature type="domain" description="RRM" evidence="4">
    <location>
        <begin position="15"/>
        <end position="96"/>
    </location>
</feature>
<dbReference type="GO" id="GO:0003723">
    <property type="term" value="F:RNA binding"/>
    <property type="evidence" value="ECO:0007669"/>
    <property type="project" value="UniProtKB-UniRule"/>
</dbReference>
<feature type="region of interest" description="Disordered" evidence="3">
    <location>
        <begin position="183"/>
        <end position="203"/>
    </location>
</feature>
<reference evidence="5" key="1">
    <citation type="submission" date="2016-01" db="EMBL/GenBank/DDBJ databases">
        <title>Reference transcriptome for the parasite Schistocephalus solidus: insights into the molecular evolution of parasitism.</title>
        <authorList>
            <person name="Hebert F.O."/>
            <person name="Grambauer S."/>
            <person name="Barber I."/>
            <person name="Landry C.R."/>
            <person name="Aubin-Horth N."/>
        </authorList>
    </citation>
    <scope>NUCLEOTIDE SEQUENCE</scope>
</reference>
<dbReference type="EMBL" id="GEEE01012712">
    <property type="protein sequence ID" value="JAP50513.1"/>
    <property type="molecule type" value="Transcribed_RNA"/>
</dbReference>
<evidence type="ECO:0000313" key="5">
    <source>
        <dbReference type="EMBL" id="JAP51983.1"/>
    </source>
</evidence>
<dbReference type="EMBL" id="GEEE01023416">
    <property type="protein sequence ID" value="JAP39809.1"/>
    <property type="molecule type" value="Transcribed_RNA"/>
</dbReference>
<dbReference type="InterPro" id="IPR012677">
    <property type="entry name" value="Nucleotide-bd_a/b_plait_sf"/>
</dbReference>
<dbReference type="InterPro" id="IPR035979">
    <property type="entry name" value="RBD_domain_sf"/>
</dbReference>
<feature type="compositionally biased region" description="Low complexity" evidence="3">
    <location>
        <begin position="186"/>
        <end position="200"/>
    </location>
</feature>
<dbReference type="PROSITE" id="PS50102">
    <property type="entry name" value="RRM"/>
    <property type="match status" value="1"/>
</dbReference>